<proteinExistence type="predicted"/>
<gene>
    <name evidence="1" type="ORF">RQP53_23765</name>
</gene>
<keyword evidence="2" id="KW-1185">Reference proteome</keyword>
<dbReference type="EMBL" id="JAVXZY010000014">
    <property type="protein sequence ID" value="MDT9002319.1"/>
    <property type="molecule type" value="Genomic_DNA"/>
</dbReference>
<protein>
    <submittedName>
        <fullName evidence="1">Uncharacterized protein</fullName>
    </submittedName>
</protein>
<evidence type="ECO:0000313" key="2">
    <source>
        <dbReference type="Proteomes" id="UP001246372"/>
    </source>
</evidence>
<name>A0ABU3PIC6_9BURK</name>
<sequence length="136" mass="14610">MGTDNKQRGSEKLLAAWKARTLSEESVKEIAVALDRSPAKVETATVYGGANATGMRLGLAYSGDDVPMCGNDLLFWLKWHRVHGGEVKPPRILIDGIPFPDVLRMQLDFGHVVQPAEIENLPGRLGQGGGINGFGG</sequence>
<dbReference type="RefSeq" id="WP_315653213.1">
    <property type="nucleotide sequence ID" value="NZ_JAVXZY010000014.1"/>
</dbReference>
<dbReference type="Proteomes" id="UP001246372">
    <property type="component" value="Unassembled WGS sequence"/>
</dbReference>
<reference evidence="1" key="1">
    <citation type="submission" date="2023-09" db="EMBL/GenBank/DDBJ databases">
        <title>Paucibacter sp. APW11 Genome sequencing and assembly.</title>
        <authorList>
            <person name="Kim I."/>
        </authorList>
    </citation>
    <scope>NUCLEOTIDE SEQUENCE</scope>
    <source>
        <strain evidence="1">APW11</strain>
    </source>
</reference>
<comment type="caution">
    <text evidence="1">The sequence shown here is derived from an EMBL/GenBank/DDBJ whole genome shotgun (WGS) entry which is preliminary data.</text>
</comment>
<organism evidence="1 2">
    <name type="scientific">Roseateles aquae</name>
    <dbReference type="NCBI Taxonomy" id="3077235"/>
    <lineage>
        <taxon>Bacteria</taxon>
        <taxon>Pseudomonadati</taxon>
        <taxon>Pseudomonadota</taxon>
        <taxon>Betaproteobacteria</taxon>
        <taxon>Burkholderiales</taxon>
        <taxon>Sphaerotilaceae</taxon>
        <taxon>Roseateles</taxon>
    </lineage>
</organism>
<accession>A0ABU3PIC6</accession>
<evidence type="ECO:0000313" key="1">
    <source>
        <dbReference type="EMBL" id="MDT9002319.1"/>
    </source>
</evidence>